<dbReference type="Proteomes" id="UP001364695">
    <property type="component" value="Unassembled WGS sequence"/>
</dbReference>
<accession>A0ACC6P1M3</accession>
<proteinExistence type="predicted"/>
<gene>
    <name evidence="1" type="ORF">RV045_04635</name>
</gene>
<organism evidence="1 2">
    <name type="scientific">Amphibiibacter pelophylacis</name>
    <dbReference type="NCBI Taxonomy" id="1799477"/>
    <lineage>
        <taxon>Bacteria</taxon>
        <taxon>Pseudomonadati</taxon>
        <taxon>Pseudomonadota</taxon>
        <taxon>Betaproteobacteria</taxon>
        <taxon>Burkholderiales</taxon>
        <taxon>Sphaerotilaceae</taxon>
        <taxon>Amphibiibacter</taxon>
    </lineage>
</organism>
<evidence type="ECO:0000313" key="2">
    <source>
        <dbReference type="Proteomes" id="UP001364695"/>
    </source>
</evidence>
<comment type="caution">
    <text evidence="1">The sequence shown here is derived from an EMBL/GenBank/DDBJ whole genome shotgun (WGS) entry which is preliminary data.</text>
</comment>
<protein>
    <submittedName>
        <fullName evidence="1">FAD-binding protein</fullName>
    </submittedName>
</protein>
<sequence>MTLLRDAGLVADRAALDDLYTGWSRTIRQAAAEGRRLRLRGRGTKDSLLGGHRATPDARVLDATAALGLIDYQPSELFVTVAAGTPLVWVEAELARHGQALAFEPPRLGPLTLPPQPGQLDDGTPRPVRVHEWHAATAGLDTVGGTVAMGWSGPARPHSGPLRDHVLGMTWINGRGQLLRSGGTVIKNVAGYDLSRLMAGSMGALGLICEVTLKVMPLPAATATLRFDINQDQALAAMNRWAGQPWPITGTAWFDGTLAIRLAGARPVVRHAVQHLGGELLELGHPGEGIDPGTAHDFWMGLRDVRDGFFAQAHAVSQFDAAVLKRIHQGTARPEASPDETVSAQQQDYLAAVHRLEKGRHHRLWRLSLPSTTPALPLPGNTLIEWQGALRWLLSDELPARVREVLRSVGGHAQVLHTQSQDSTPAHDATDPAVATIHRRIKQACDPHDVFDTARWTGAW</sequence>
<reference evidence="1" key="1">
    <citation type="submission" date="2023-10" db="EMBL/GenBank/DDBJ databases">
        <title>Amphibacter perezi, gen. nov., sp. nov. a novel taxa of the family Comamonadaceae, class Betaproteobacteria isolated from the skin microbiota of Pelophylax perezi from different populations.</title>
        <authorList>
            <person name="Costa S."/>
            <person name="Proenca D.N."/>
            <person name="Lopes I."/>
            <person name="Morais P.V."/>
        </authorList>
    </citation>
    <scope>NUCLEOTIDE SEQUENCE</scope>
    <source>
        <strain evidence="1">SL12-8</strain>
    </source>
</reference>
<keyword evidence="2" id="KW-1185">Reference proteome</keyword>
<dbReference type="EMBL" id="JAWDIE010000005">
    <property type="protein sequence ID" value="MEJ7137719.1"/>
    <property type="molecule type" value="Genomic_DNA"/>
</dbReference>
<evidence type="ECO:0000313" key="1">
    <source>
        <dbReference type="EMBL" id="MEJ7137719.1"/>
    </source>
</evidence>
<name>A0ACC6P1M3_9BURK</name>